<dbReference type="AlphaFoldDB" id="A0A1H1IHG5"/>
<protein>
    <submittedName>
        <fullName evidence="2">Uncharacterized protein</fullName>
    </submittedName>
</protein>
<proteinExistence type="predicted"/>
<keyword evidence="3" id="KW-1185">Reference proteome</keyword>
<name>A0A1H1IHG5_9BURK</name>
<evidence type="ECO:0000256" key="1">
    <source>
        <dbReference type="SAM" id="MobiDB-lite"/>
    </source>
</evidence>
<evidence type="ECO:0000313" key="3">
    <source>
        <dbReference type="Proteomes" id="UP000183487"/>
    </source>
</evidence>
<reference evidence="3" key="1">
    <citation type="submission" date="2016-10" db="EMBL/GenBank/DDBJ databases">
        <authorList>
            <person name="Varghese N."/>
        </authorList>
    </citation>
    <scope>NUCLEOTIDE SEQUENCE [LARGE SCALE GENOMIC DNA]</scope>
    <source>
        <strain evidence="3">GAS106B</strain>
    </source>
</reference>
<accession>A0A1H1IHG5</accession>
<dbReference type="EMBL" id="FNKP01000002">
    <property type="protein sequence ID" value="SDR37153.1"/>
    <property type="molecule type" value="Genomic_DNA"/>
</dbReference>
<organism evidence="2 3">
    <name type="scientific">Paraburkholderia fungorum</name>
    <dbReference type="NCBI Taxonomy" id="134537"/>
    <lineage>
        <taxon>Bacteria</taxon>
        <taxon>Pseudomonadati</taxon>
        <taxon>Pseudomonadota</taxon>
        <taxon>Betaproteobacteria</taxon>
        <taxon>Burkholderiales</taxon>
        <taxon>Burkholderiaceae</taxon>
        <taxon>Paraburkholderia</taxon>
    </lineage>
</organism>
<gene>
    <name evidence="2" type="ORF">SAMN05443245_5190</name>
</gene>
<feature type="region of interest" description="Disordered" evidence="1">
    <location>
        <begin position="102"/>
        <end position="121"/>
    </location>
</feature>
<dbReference type="OrthoDB" id="8908912at2"/>
<evidence type="ECO:0000313" key="2">
    <source>
        <dbReference type="EMBL" id="SDR37153.1"/>
    </source>
</evidence>
<sequence>MTDFYIVSLKHTRREHLYITFWRPNDAGYSYPLSWSGKYSEAAVLADLGYYNSGHSTVAVPCSVVEPLSEAPERGQIDNDAGPVVRNIAEHWNVLLGNAIRPPLRQPQPQYKGAPRYKEAA</sequence>
<dbReference type="Proteomes" id="UP000183487">
    <property type="component" value="Unassembled WGS sequence"/>
</dbReference>
<dbReference type="RefSeq" id="WP_074769916.1">
    <property type="nucleotide sequence ID" value="NZ_FNKP01000002.1"/>
</dbReference>